<evidence type="ECO:0000259" key="2">
    <source>
        <dbReference type="PROSITE" id="PS51729"/>
    </source>
</evidence>
<accession>A0A3Q9QYS8</accession>
<reference evidence="3 4" key="1">
    <citation type="submission" date="2017-07" db="EMBL/GenBank/DDBJ databases">
        <title>The complete genome sequence of Bacillus mesonae strain H20-5, an efficient strain improving plant abiotic stress resistance.</title>
        <authorList>
            <person name="Kim S.Y."/>
            <person name="Song H."/>
            <person name="Sang M.K."/>
            <person name="Weon H.-Y."/>
            <person name="Song J."/>
        </authorList>
    </citation>
    <scope>NUCLEOTIDE SEQUENCE [LARGE SCALE GENOMIC DNA]</scope>
    <source>
        <strain evidence="3 4">H20-5</strain>
    </source>
</reference>
<keyword evidence="3" id="KW-0808">Transferase</keyword>
<dbReference type="OrthoDB" id="9793389at2"/>
<dbReference type="RefSeq" id="WP_066397799.1">
    <property type="nucleotide sequence ID" value="NZ_CP022572.1"/>
</dbReference>
<dbReference type="CDD" id="cd04301">
    <property type="entry name" value="NAT_SF"/>
    <property type="match status" value="1"/>
</dbReference>
<keyword evidence="4" id="KW-1185">Reference proteome</keyword>
<dbReference type="PROSITE" id="PS51729">
    <property type="entry name" value="GNAT_YJDJ"/>
    <property type="match status" value="1"/>
</dbReference>
<feature type="domain" description="N-acetyltransferase" evidence="2">
    <location>
        <begin position="2"/>
        <end position="91"/>
    </location>
</feature>
<dbReference type="GO" id="GO:0016747">
    <property type="term" value="F:acyltransferase activity, transferring groups other than amino-acyl groups"/>
    <property type="evidence" value="ECO:0007669"/>
    <property type="project" value="InterPro"/>
</dbReference>
<gene>
    <name evidence="3" type="ORF">CHR53_11975</name>
</gene>
<dbReference type="InterPro" id="IPR016181">
    <property type="entry name" value="Acyl_CoA_acyltransferase"/>
</dbReference>
<dbReference type="PROSITE" id="PS51186">
    <property type="entry name" value="GNAT"/>
    <property type="match status" value="1"/>
</dbReference>
<dbReference type="InterPro" id="IPR031165">
    <property type="entry name" value="GNAT_YJDJ"/>
</dbReference>
<dbReference type="KEGG" id="nmk:CHR53_11975"/>
<dbReference type="Proteomes" id="UP000282892">
    <property type="component" value="Chromosome"/>
</dbReference>
<dbReference type="STRING" id="1193713.GCA_001636315_04825"/>
<organism evidence="3 4">
    <name type="scientific">Neobacillus mesonae</name>
    <dbReference type="NCBI Taxonomy" id="1193713"/>
    <lineage>
        <taxon>Bacteria</taxon>
        <taxon>Bacillati</taxon>
        <taxon>Bacillota</taxon>
        <taxon>Bacilli</taxon>
        <taxon>Bacillales</taxon>
        <taxon>Bacillaceae</taxon>
        <taxon>Neobacillus</taxon>
    </lineage>
</organism>
<evidence type="ECO:0000313" key="3">
    <source>
        <dbReference type="EMBL" id="AZU61942.1"/>
    </source>
</evidence>
<evidence type="ECO:0000259" key="1">
    <source>
        <dbReference type="PROSITE" id="PS51186"/>
    </source>
</evidence>
<sequence length="95" mass="10770">MEFEKEGYRFYKNDESGKLLAEVTYEPNGEDKVSLTHTFVDASLRGQGVAEQLVDRLAAEMKEEGKKIVPVCSYAVALFKRKSDKYKDIIAKCSK</sequence>
<dbReference type="PANTHER" id="PTHR31435:SF10">
    <property type="entry name" value="BSR4717 PROTEIN"/>
    <property type="match status" value="1"/>
</dbReference>
<dbReference type="SUPFAM" id="SSF55729">
    <property type="entry name" value="Acyl-CoA N-acyltransferases (Nat)"/>
    <property type="match status" value="1"/>
</dbReference>
<name>A0A3Q9QYS8_9BACI</name>
<dbReference type="AlphaFoldDB" id="A0A3Q9QYS8"/>
<dbReference type="InterPro" id="IPR045057">
    <property type="entry name" value="Gcn5-rel_NAT"/>
</dbReference>
<dbReference type="InterPro" id="IPR000182">
    <property type="entry name" value="GNAT_dom"/>
</dbReference>
<protein>
    <submittedName>
        <fullName evidence="3">N-acetyltransferase</fullName>
    </submittedName>
</protein>
<dbReference type="Gene3D" id="3.40.630.30">
    <property type="match status" value="1"/>
</dbReference>
<dbReference type="EMBL" id="CP022572">
    <property type="protein sequence ID" value="AZU61942.1"/>
    <property type="molecule type" value="Genomic_DNA"/>
</dbReference>
<feature type="domain" description="N-acetyltransferase" evidence="1">
    <location>
        <begin position="1"/>
        <end position="95"/>
    </location>
</feature>
<dbReference type="Pfam" id="PF14542">
    <property type="entry name" value="Acetyltransf_CG"/>
    <property type="match status" value="1"/>
</dbReference>
<evidence type="ECO:0000313" key="4">
    <source>
        <dbReference type="Proteomes" id="UP000282892"/>
    </source>
</evidence>
<dbReference type="PANTHER" id="PTHR31435">
    <property type="entry name" value="PROTEIN NATD1"/>
    <property type="match status" value="1"/>
</dbReference>
<proteinExistence type="predicted"/>